<dbReference type="GO" id="GO:0016747">
    <property type="term" value="F:acyltransferase activity, transferring groups other than amino-acyl groups"/>
    <property type="evidence" value="ECO:0007669"/>
    <property type="project" value="InterPro"/>
</dbReference>
<keyword evidence="3" id="KW-1185">Reference proteome</keyword>
<dbReference type="RefSeq" id="WP_224054894.1">
    <property type="nucleotide sequence ID" value="NZ_OU594967.1"/>
</dbReference>
<dbReference type="Gene3D" id="3.40.630.30">
    <property type="match status" value="1"/>
</dbReference>
<dbReference type="Proteomes" id="UP000295565">
    <property type="component" value="Unassembled WGS sequence"/>
</dbReference>
<dbReference type="Pfam" id="PF00583">
    <property type="entry name" value="Acetyltransf_1"/>
    <property type="match status" value="1"/>
</dbReference>
<organism evidence="2 3">
    <name type="scientific">Celerinatantimonas diazotrophica</name>
    <dbReference type="NCBI Taxonomy" id="412034"/>
    <lineage>
        <taxon>Bacteria</taxon>
        <taxon>Pseudomonadati</taxon>
        <taxon>Pseudomonadota</taxon>
        <taxon>Gammaproteobacteria</taxon>
        <taxon>Celerinatantimonadaceae</taxon>
        <taxon>Celerinatantimonas</taxon>
    </lineage>
</organism>
<accession>A0A4R1K6V2</accession>
<dbReference type="InterPro" id="IPR016181">
    <property type="entry name" value="Acyl_CoA_acyltransferase"/>
</dbReference>
<proteinExistence type="predicted"/>
<dbReference type="InterPro" id="IPR000182">
    <property type="entry name" value="GNAT_dom"/>
</dbReference>
<keyword evidence="2" id="KW-0808">Transferase</keyword>
<reference evidence="2 3" key="1">
    <citation type="submission" date="2019-03" db="EMBL/GenBank/DDBJ databases">
        <title>Genomic Encyclopedia of Type Strains, Phase IV (KMG-IV): sequencing the most valuable type-strain genomes for metagenomic binning, comparative biology and taxonomic classification.</title>
        <authorList>
            <person name="Goeker M."/>
        </authorList>
    </citation>
    <scope>NUCLEOTIDE SEQUENCE [LARGE SCALE GENOMIC DNA]</scope>
    <source>
        <strain evidence="2 3">DSM 18577</strain>
    </source>
</reference>
<sequence length="183" mass="21401">MMHSKDVTLMPVHPDERLAFRDQLKSAFTEAVVKEFGSQHGKPIPTNEDIWSTFQVKDTAIYHIFADGKPVGGAVLLLDKKRQHHSLEWFFIDSDHHNQGLGVAAWQAIEAAYPATKIWRTATPYFEKRNIHFYLNKCGFKIVEFYNRYHPDTTFPTDLSNYGPTDLYEYEFFMFEKVMDRSE</sequence>
<dbReference type="AlphaFoldDB" id="A0A4R1K6V2"/>
<protein>
    <submittedName>
        <fullName evidence="2">Acetyltransferase (GNAT) family protein</fullName>
    </submittedName>
</protein>
<evidence type="ECO:0000259" key="1">
    <source>
        <dbReference type="PROSITE" id="PS51186"/>
    </source>
</evidence>
<gene>
    <name evidence="2" type="ORF">EV690_0925</name>
</gene>
<feature type="domain" description="N-acetyltransferase" evidence="1">
    <location>
        <begin position="7"/>
        <end position="162"/>
    </location>
</feature>
<evidence type="ECO:0000313" key="2">
    <source>
        <dbReference type="EMBL" id="TCK58779.1"/>
    </source>
</evidence>
<comment type="caution">
    <text evidence="2">The sequence shown here is derived from an EMBL/GenBank/DDBJ whole genome shotgun (WGS) entry which is preliminary data.</text>
</comment>
<dbReference type="PROSITE" id="PS51186">
    <property type="entry name" value="GNAT"/>
    <property type="match status" value="1"/>
</dbReference>
<name>A0A4R1K6V2_9GAMM</name>
<evidence type="ECO:0000313" key="3">
    <source>
        <dbReference type="Proteomes" id="UP000295565"/>
    </source>
</evidence>
<dbReference type="EMBL" id="SMGD01000011">
    <property type="protein sequence ID" value="TCK58779.1"/>
    <property type="molecule type" value="Genomic_DNA"/>
</dbReference>
<dbReference type="SUPFAM" id="SSF55729">
    <property type="entry name" value="Acyl-CoA N-acyltransferases (Nat)"/>
    <property type="match status" value="1"/>
</dbReference>